<dbReference type="KEGG" id="ajp:AMJAP_0015"/>
<organism evidence="1 2">
    <name type="scientific">Amphritea japonica ATCC BAA-1530</name>
    <dbReference type="NCBI Taxonomy" id="1278309"/>
    <lineage>
        <taxon>Bacteria</taxon>
        <taxon>Pseudomonadati</taxon>
        <taxon>Pseudomonadota</taxon>
        <taxon>Gammaproteobacteria</taxon>
        <taxon>Oceanospirillales</taxon>
        <taxon>Oceanospirillaceae</taxon>
        <taxon>Amphritea</taxon>
    </lineage>
</organism>
<sequence length="320" mass="36283">MFLFLYGVFMEFRAPSVATEQTARAAKYLTKNLEDPNAGRAVLDTLINELGNVVENFPDWHPILTIPAKDSTKEACSLNGLDAYKTIDHTVMFVRGFVTCPYSEDKADRLVEAVEQLEGLRAYRLHQPLYADSAYPVVVEAYIVQLEADGTIRSRDALIWFSQHLLNDPSNSEVAETWWNIRSLILGHPHGSRSSLFVNQHSGAHMRKILEAFNNSGMFGPIKESSLEMLSKKKRDTICEALIRAAVSSWDKHSEKFDFELRGETCKVNIRDTWGDGQELSVQVVIGDHDLYVSGFFYLREDRPTYTEPLGKRALAEKFL</sequence>
<dbReference type="Proteomes" id="UP000595663">
    <property type="component" value="Chromosome"/>
</dbReference>
<name>A0A7R6SQY7_9GAMM</name>
<proteinExistence type="predicted"/>
<keyword evidence="2" id="KW-1185">Reference proteome</keyword>
<gene>
    <name evidence="1" type="ORF">AMJAP_0015</name>
</gene>
<accession>A0A7R6SQY7</accession>
<evidence type="ECO:0000313" key="1">
    <source>
        <dbReference type="EMBL" id="BBB24616.1"/>
    </source>
</evidence>
<dbReference type="AlphaFoldDB" id="A0A7R6SQY7"/>
<protein>
    <submittedName>
        <fullName evidence="1">Uncharacterized protein</fullName>
    </submittedName>
</protein>
<reference evidence="1 2" key="1">
    <citation type="journal article" date="2008" name="Int. J. Syst. Evol. Microbiol.">
        <title>Amphritea japonica sp. nov. and Amphritea balenae sp. nov., isolated from the sediment adjacent to sperm whale carcasses off Kagoshima, Japan.</title>
        <authorList>
            <person name="Miyazaki M."/>
            <person name="Nogi Y."/>
            <person name="Fujiwara Y."/>
            <person name="Kawato M."/>
            <person name="Nagahama T."/>
            <person name="Kubokawa K."/>
            <person name="Horikoshi K."/>
        </authorList>
    </citation>
    <scope>NUCLEOTIDE SEQUENCE [LARGE SCALE GENOMIC DNA]</scope>
    <source>
        <strain evidence="1 2">ATCC BAA-1530</strain>
    </source>
</reference>
<dbReference type="EMBL" id="AP014545">
    <property type="protein sequence ID" value="BBB24616.1"/>
    <property type="molecule type" value="Genomic_DNA"/>
</dbReference>
<evidence type="ECO:0000313" key="2">
    <source>
        <dbReference type="Proteomes" id="UP000595663"/>
    </source>
</evidence>